<evidence type="ECO:0000313" key="5">
    <source>
        <dbReference type="Proteomes" id="UP000501128"/>
    </source>
</evidence>
<protein>
    <submittedName>
        <fullName evidence="4">Extracellular solute-binding protein</fullName>
    </submittedName>
</protein>
<dbReference type="PANTHER" id="PTHR30061">
    <property type="entry name" value="MALTOSE-BINDING PERIPLASMIC PROTEIN"/>
    <property type="match status" value="1"/>
</dbReference>
<reference evidence="4 5" key="1">
    <citation type="submission" date="2020-04" db="EMBL/GenBank/DDBJ databases">
        <title>Genome sequencing of novel species.</title>
        <authorList>
            <person name="Heo J."/>
            <person name="Kim S.-J."/>
            <person name="Kim J.-S."/>
            <person name="Hong S.-B."/>
            <person name="Kwon S.-W."/>
        </authorList>
    </citation>
    <scope>NUCLEOTIDE SEQUENCE [LARGE SCALE GENOMIC DNA]</scope>
    <source>
        <strain evidence="4 5">CJU-R4</strain>
    </source>
</reference>
<keyword evidence="5" id="KW-1185">Reference proteome</keyword>
<dbReference type="SUPFAM" id="SSF53850">
    <property type="entry name" value="Periplasmic binding protein-like II"/>
    <property type="match status" value="1"/>
</dbReference>
<dbReference type="GO" id="GO:0042956">
    <property type="term" value="P:maltodextrin transmembrane transport"/>
    <property type="evidence" value="ECO:0007669"/>
    <property type="project" value="TreeGrafter"/>
</dbReference>
<dbReference type="Gene3D" id="3.40.190.10">
    <property type="entry name" value="Periplasmic binding protein-like II"/>
    <property type="match status" value="2"/>
</dbReference>
<name>A0A7L5DUE0_9BACT</name>
<evidence type="ECO:0000256" key="3">
    <source>
        <dbReference type="ARBA" id="ARBA00022729"/>
    </source>
</evidence>
<dbReference type="GO" id="GO:0015768">
    <property type="term" value="P:maltose transport"/>
    <property type="evidence" value="ECO:0007669"/>
    <property type="project" value="TreeGrafter"/>
</dbReference>
<dbReference type="GO" id="GO:1901982">
    <property type="term" value="F:maltose binding"/>
    <property type="evidence" value="ECO:0007669"/>
    <property type="project" value="TreeGrafter"/>
</dbReference>
<organism evidence="4 5">
    <name type="scientific">Spirosoma rhododendri</name>
    <dbReference type="NCBI Taxonomy" id="2728024"/>
    <lineage>
        <taxon>Bacteria</taxon>
        <taxon>Pseudomonadati</taxon>
        <taxon>Bacteroidota</taxon>
        <taxon>Cytophagia</taxon>
        <taxon>Cytophagales</taxon>
        <taxon>Cytophagaceae</taxon>
        <taxon>Spirosoma</taxon>
    </lineage>
</organism>
<evidence type="ECO:0000313" key="4">
    <source>
        <dbReference type="EMBL" id="QJD81232.1"/>
    </source>
</evidence>
<dbReference type="PANTHER" id="PTHR30061:SF50">
    <property type="entry name" value="MALTOSE_MALTODEXTRIN-BINDING PERIPLASMIC PROTEIN"/>
    <property type="match status" value="1"/>
</dbReference>
<keyword evidence="2" id="KW-0813">Transport</keyword>
<dbReference type="EMBL" id="CP051677">
    <property type="protein sequence ID" value="QJD81232.1"/>
    <property type="molecule type" value="Genomic_DNA"/>
</dbReference>
<dbReference type="Pfam" id="PF13416">
    <property type="entry name" value="SBP_bac_8"/>
    <property type="match status" value="1"/>
</dbReference>
<evidence type="ECO:0000256" key="1">
    <source>
        <dbReference type="ARBA" id="ARBA00008520"/>
    </source>
</evidence>
<evidence type="ECO:0000256" key="2">
    <source>
        <dbReference type="ARBA" id="ARBA00022448"/>
    </source>
</evidence>
<gene>
    <name evidence="4" type="ORF">HH216_03155</name>
</gene>
<dbReference type="Proteomes" id="UP000501128">
    <property type="component" value="Chromosome"/>
</dbReference>
<dbReference type="InterPro" id="IPR006059">
    <property type="entry name" value="SBP"/>
</dbReference>
<keyword evidence="3" id="KW-0732">Signal</keyword>
<dbReference type="KEGG" id="srho:HH216_03155"/>
<accession>A0A7L5DUE0</accession>
<dbReference type="GO" id="GO:0055052">
    <property type="term" value="C:ATP-binding cassette (ABC) transporter complex, substrate-binding subunit-containing"/>
    <property type="evidence" value="ECO:0007669"/>
    <property type="project" value="TreeGrafter"/>
</dbReference>
<dbReference type="AlphaFoldDB" id="A0A7L5DUE0"/>
<proteinExistence type="inferred from homology"/>
<comment type="similarity">
    <text evidence="1">Belongs to the bacterial solute-binding protein 1 family.</text>
</comment>
<sequence>MFCSFCWYKLYTVAISRLLILLALFTIGCQSREEGKTRKLVFWCSNNGGEIQFAREFAERWQRTRPDKPLRYQPIPEGQSSEEIILASVVGKTTPDIYANMWQGSVEMYAKAGVLVPLDTIADFRSFIRARCDSAMIREVTSSDGHIYQVPWKVNPIMTLCNTGMLTPDTPAGPPFDYSRYLRAGELMQTKDANGYVNHWLGYTEVKAIWYQRLFNFYPLYLAASNGAPLLSQQPGQLAKAAFNNAAAVEVFRFLQTLYRNNYFARERLSATRDPFIDQRIATQFTGPWQLSYLDKFGGADLRYAFYPMPVPDGHQGPIYTYGDPKNIVIFNTCPDPKAAWAFVKTLVDKPGDLRLMELTGQFPRRQQLDTDPFFAPFLAKNPRMAPLARQTRYIRGVDNSEVIVEVFDIISQEYEACVIFGKKTPEAAIADAARAVDVLLMTE</sequence>